<protein>
    <submittedName>
        <fullName evidence="1">Uncharacterized protein</fullName>
    </submittedName>
</protein>
<evidence type="ECO:0000313" key="1">
    <source>
        <dbReference type="EMBL" id="ATL67363.1"/>
    </source>
</evidence>
<dbReference type="Proteomes" id="UP000221961">
    <property type="component" value="Chromosome"/>
</dbReference>
<name>A0A291RIE6_9NOCA</name>
<reference evidence="1 2" key="1">
    <citation type="submission" date="2017-10" db="EMBL/GenBank/DDBJ databases">
        <title>Comparative genomics between pathogenic Norcardia.</title>
        <authorList>
            <person name="Zeng L."/>
        </authorList>
    </citation>
    <scope>NUCLEOTIDE SEQUENCE [LARGE SCALE GENOMIC DNA]</scope>
    <source>
        <strain evidence="1 2">NC_YFY_NT001</strain>
    </source>
</reference>
<dbReference type="EMBL" id="CP023778">
    <property type="protein sequence ID" value="ATL67363.1"/>
    <property type="molecule type" value="Genomic_DNA"/>
</dbReference>
<proteinExistence type="predicted"/>
<organism evidence="1 2">
    <name type="scientific">Nocardia terpenica</name>
    <dbReference type="NCBI Taxonomy" id="455432"/>
    <lineage>
        <taxon>Bacteria</taxon>
        <taxon>Bacillati</taxon>
        <taxon>Actinomycetota</taxon>
        <taxon>Actinomycetes</taxon>
        <taxon>Mycobacteriales</taxon>
        <taxon>Nocardiaceae</taxon>
        <taxon>Nocardia</taxon>
    </lineage>
</organism>
<sequence length="136" mass="14197">MFSMLSVSVHEVGSDLGDDTRVAFPVLIHREHTCALVGDVGDALVDGLAMEFLACGEGDFRDAVIDRIVDGADPLQEVIDDPLGQGDADSDVVGGRHAGQGAHDLASGGRDCLDSQSAGTGAAELFQCSLKWCFHP</sequence>
<accession>A0A291RIE6</accession>
<dbReference type="AlphaFoldDB" id="A0A291RIE6"/>
<dbReference type="KEGG" id="ntp:CRH09_15325"/>
<gene>
    <name evidence="1" type="ORF">CRH09_15325</name>
</gene>
<evidence type="ECO:0000313" key="2">
    <source>
        <dbReference type="Proteomes" id="UP000221961"/>
    </source>
</evidence>